<keyword evidence="2 4" id="KW-0479">Metal-binding</keyword>
<dbReference type="AlphaFoldDB" id="A0A246B9G2"/>
<evidence type="ECO:0000256" key="4">
    <source>
        <dbReference type="PROSITE-ProRule" id="PRU00433"/>
    </source>
</evidence>
<keyword evidence="3 4" id="KW-0408">Iron</keyword>
<feature type="domain" description="Cytochrome c" evidence="6">
    <location>
        <begin position="46"/>
        <end position="106"/>
    </location>
</feature>
<dbReference type="PROSITE" id="PS51007">
    <property type="entry name" value="CYTC"/>
    <property type="match status" value="1"/>
</dbReference>
<evidence type="ECO:0000256" key="3">
    <source>
        <dbReference type="ARBA" id="ARBA00023004"/>
    </source>
</evidence>
<evidence type="ECO:0000256" key="1">
    <source>
        <dbReference type="ARBA" id="ARBA00022617"/>
    </source>
</evidence>
<comment type="caution">
    <text evidence="7">The sequence shown here is derived from an EMBL/GenBank/DDBJ whole genome shotgun (WGS) entry which is preliminary data.</text>
</comment>
<reference evidence="7 8" key="1">
    <citation type="submission" date="2014-01" db="EMBL/GenBank/DDBJ databases">
        <authorList>
            <consortium name="Genome Consortium for Active Teaching"/>
            <person name="Sontag T.C."/>
            <person name="Newman J.D."/>
        </authorList>
    </citation>
    <scope>NUCLEOTIDE SEQUENCE [LARGE SCALE GENOMIC DNA]</scope>
    <source>
        <strain evidence="7 8">DSM 19056</strain>
    </source>
</reference>
<sequence length="106" mass="11533">MKNQHSFKNFKNTLKTLLIAVSVTGFLASCTPKPAVAEGTKTDNAEKLAAGKTIFQNSCGRCHDLPNPTAHSAQDWVGIMNSMAPKAKLNDEQHALVYDYVVSVKK</sequence>
<dbReference type="GO" id="GO:0046872">
    <property type="term" value="F:metal ion binding"/>
    <property type="evidence" value="ECO:0007669"/>
    <property type="project" value="UniProtKB-KW"/>
</dbReference>
<keyword evidence="1 4" id="KW-0349">Heme</keyword>
<dbReference type="InterPro" id="IPR036909">
    <property type="entry name" value="Cyt_c-like_dom_sf"/>
</dbReference>
<organism evidence="7 8">
    <name type="scientific">Kaistella haifensis DSM 19056</name>
    <dbReference type="NCBI Taxonomy" id="1450526"/>
    <lineage>
        <taxon>Bacteria</taxon>
        <taxon>Pseudomonadati</taxon>
        <taxon>Bacteroidota</taxon>
        <taxon>Flavobacteriia</taxon>
        <taxon>Flavobacteriales</taxon>
        <taxon>Weeksellaceae</taxon>
        <taxon>Chryseobacterium group</taxon>
        <taxon>Kaistella</taxon>
    </lineage>
</organism>
<dbReference type="Gene3D" id="1.10.760.10">
    <property type="entry name" value="Cytochrome c-like domain"/>
    <property type="match status" value="1"/>
</dbReference>
<reference evidence="7 8" key="2">
    <citation type="submission" date="2017-05" db="EMBL/GenBank/DDBJ databases">
        <title>Genome of Chryseobacterium haifense.</title>
        <authorList>
            <person name="Newman J.D."/>
        </authorList>
    </citation>
    <scope>NUCLEOTIDE SEQUENCE [LARGE SCALE GENOMIC DNA]</scope>
    <source>
        <strain evidence="7 8">DSM 19056</strain>
    </source>
</reference>
<accession>A0A246B9G2</accession>
<dbReference type="RefSeq" id="WP_084185964.1">
    <property type="nucleotide sequence ID" value="NZ_JASZ02000013.1"/>
</dbReference>
<dbReference type="EMBL" id="JASZ02000013">
    <property type="protein sequence ID" value="OWK98164.1"/>
    <property type="molecule type" value="Genomic_DNA"/>
</dbReference>
<evidence type="ECO:0000313" key="8">
    <source>
        <dbReference type="Proteomes" id="UP000197587"/>
    </source>
</evidence>
<feature type="chain" id="PRO_5012128271" evidence="5">
    <location>
        <begin position="38"/>
        <end position="106"/>
    </location>
</feature>
<keyword evidence="5" id="KW-0732">Signal</keyword>
<dbReference type="SUPFAM" id="SSF46626">
    <property type="entry name" value="Cytochrome c"/>
    <property type="match status" value="1"/>
</dbReference>
<keyword evidence="8" id="KW-1185">Reference proteome</keyword>
<evidence type="ECO:0000259" key="6">
    <source>
        <dbReference type="PROSITE" id="PS51007"/>
    </source>
</evidence>
<dbReference type="PROSITE" id="PS51257">
    <property type="entry name" value="PROKAR_LIPOPROTEIN"/>
    <property type="match status" value="1"/>
</dbReference>
<dbReference type="GO" id="GO:0020037">
    <property type="term" value="F:heme binding"/>
    <property type="evidence" value="ECO:0007669"/>
    <property type="project" value="InterPro"/>
</dbReference>
<proteinExistence type="predicted"/>
<name>A0A246B9G2_9FLAO</name>
<evidence type="ECO:0000313" key="7">
    <source>
        <dbReference type="EMBL" id="OWK98164.1"/>
    </source>
</evidence>
<protein>
    <submittedName>
        <fullName evidence="7">Cytochrome C</fullName>
    </submittedName>
</protein>
<evidence type="ECO:0000256" key="5">
    <source>
        <dbReference type="SAM" id="SignalP"/>
    </source>
</evidence>
<evidence type="ECO:0000256" key="2">
    <source>
        <dbReference type="ARBA" id="ARBA00022723"/>
    </source>
</evidence>
<gene>
    <name evidence="7" type="ORF">AP75_07725</name>
</gene>
<dbReference type="Proteomes" id="UP000197587">
    <property type="component" value="Unassembled WGS sequence"/>
</dbReference>
<dbReference type="InterPro" id="IPR009056">
    <property type="entry name" value="Cyt_c-like_dom"/>
</dbReference>
<dbReference type="GO" id="GO:0009055">
    <property type="term" value="F:electron transfer activity"/>
    <property type="evidence" value="ECO:0007669"/>
    <property type="project" value="InterPro"/>
</dbReference>
<feature type="signal peptide" evidence="5">
    <location>
        <begin position="1"/>
        <end position="37"/>
    </location>
</feature>